<evidence type="ECO:0000313" key="3">
    <source>
        <dbReference type="Proteomes" id="UP001254848"/>
    </source>
</evidence>
<sequence length="62" mass="6719">MLEILGSAEKLSPFGFFVRAILVGFGIYLLGRYLPRRAGGPFSAYDFRLLLDDGRPGGVAAL</sequence>
<reference evidence="2 3" key="1">
    <citation type="submission" date="2023-07" db="EMBL/GenBank/DDBJ databases">
        <title>The novel representative of Negativicutes class, Anaeroselena agilis gen. nov. sp. nov.</title>
        <authorList>
            <person name="Prokofeva M.I."/>
            <person name="Elcheninov A.G."/>
            <person name="Klyukina A."/>
            <person name="Kublanov I.V."/>
            <person name="Frolov E.N."/>
            <person name="Podosokorskaya O.A."/>
        </authorList>
    </citation>
    <scope>NUCLEOTIDE SEQUENCE [LARGE SCALE GENOMIC DNA]</scope>
    <source>
        <strain evidence="2 3">4137-cl</strain>
    </source>
</reference>
<evidence type="ECO:0008006" key="4">
    <source>
        <dbReference type="Google" id="ProtNLM"/>
    </source>
</evidence>
<comment type="caution">
    <text evidence="2">The sequence shown here is derived from an EMBL/GenBank/DDBJ whole genome shotgun (WGS) entry which is preliminary data.</text>
</comment>
<keyword evidence="1" id="KW-1133">Transmembrane helix</keyword>
<dbReference type="Proteomes" id="UP001254848">
    <property type="component" value="Unassembled WGS sequence"/>
</dbReference>
<dbReference type="RefSeq" id="WP_413778215.1">
    <property type="nucleotide sequence ID" value="NZ_JAUOZS010000001.1"/>
</dbReference>
<accession>A0ABU3NS48</accession>
<evidence type="ECO:0000256" key="1">
    <source>
        <dbReference type="SAM" id="Phobius"/>
    </source>
</evidence>
<name>A0ABU3NS48_9FIRM</name>
<evidence type="ECO:0000313" key="2">
    <source>
        <dbReference type="EMBL" id="MDT8899644.1"/>
    </source>
</evidence>
<gene>
    <name evidence="2" type="ORF">Q4T40_00090</name>
</gene>
<protein>
    <recommendedName>
        <fullName evidence="4">DUF421 domain-containing protein</fullName>
    </recommendedName>
</protein>
<feature type="transmembrane region" description="Helical" evidence="1">
    <location>
        <begin position="12"/>
        <end position="31"/>
    </location>
</feature>
<dbReference type="EMBL" id="JAUOZS010000001">
    <property type="protein sequence ID" value="MDT8899644.1"/>
    <property type="molecule type" value="Genomic_DNA"/>
</dbReference>
<proteinExistence type="predicted"/>
<keyword evidence="3" id="KW-1185">Reference proteome</keyword>
<keyword evidence="1" id="KW-0812">Transmembrane</keyword>
<organism evidence="2 3">
    <name type="scientific">Anaeroselena agilis</name>
    <dbReference type="NCBI Taxonomy" id="3063788"/>
    <lineage>
        <taxon>Bacteria</taxon>
        <taxon>Bacillati</taxon>
        <taxon>Bacillota</taxon>
        <taxon>Negativicutes</taxon>
        <taxon>Acetonemataceae</taxon>
        <taxon>Anaeroselena</taxon>
    </lineage>
</organism>
<keyword evidence="1" id="KW-0472">Membrane</keyword>